<dbReference type="AlphaFoldDB" id="A0A7W5FTL3"/>
<dbReference type="RefSeq" id="WP_183440609.1">
    <property type="nucleotide sequence ID" value="NZ_JACHXD010000004.1"/>
</dbReference>
<sequence length="191" mass="20898">MKYLQPILLLALPLAGCAVSGDTECLQAPQFVEPQSAQSPKLVFNVDLQREPGRPCISYVPERSNTTLLMSRRLLQHLVQNGEQDALNERMGLRGNLLERRALGILNSASTQLDHHGCERINGGIPADSNYLLASMLASGQVAAVYNQTGEKVSKLTVRYEALAGAPGQVEYALPKGYEQSHVLSMPTWVR</sequence>
<comment type="caution">
    <text evidence="2">The sequence shown here is derived from an EMBL/GenBank/DDBJ whole genome shotgun (WGS) entry which is preliminary data.</text>
</comment>
<name>A0A7W5FTL3_9BURK</name>
<evidence type="ECO:0008006" key="4">
    <source>
        <dbReference type="Google" id="ProtNLM"/>
    </source>
</evidence>
<accession>A0A7W5FTL3</accession>
<reference evidence="2 3" key="1">
    <citation type="submission" date="2020-08" db="EMBL/GenBank/DDBJ databases">
        <title>Genomic Encyclopedia of Type Strains, Phase III (KMG-III): the genomes of soil and plant-associated and newly described type strains.</title>
        <authorList>
            <person name="Whitman W."/>
        </authorList>
    </citation>
    <scope>NUCLEOTIDE SEQUENCE [LARGE SCALE GENOMIC DNA]</scope>
    <source>
        <strain evidence="2 3">CECT 8897</strain>
    </source>
</reference>
<dbReference type="Proteomes" id="UP000541535">
    <property type="component" value="Unassembled WGS sequence"/>
</dbReference>
<evidence type="ECO:0000313" key="2">
    <source>
        <dbReference type="EMBL" id="MBB3118701.1"/>
    </source>
</evidence>
<evidence type="ECO:0000256" key="1">
    <source>
        <dbReference type="SAM" id="SignalP"/>
    </source>
</evidence>
<feature type="chain" id="PRO_5031474064" description="Lipoprotein" evidence="1">
    <location>
        <begin position="21"/>
        <end position="191"/>
    </location>
</feature>
<proteinExistence type="predicted"/>
<protein>
    <recommendedName>
        <fullName evidence="4">Lipoprotein</fullName>
    </recommendedName>
</protein>
<keyword evidence="3" id="KW-1185">Reference proteome</keyword>
<gene>
    <name evidence="2" type="ORF">FHS03_001746</name>
</gene>
<feature type="signal peptide" evidence="1">
    <location>
        <begin position="1"/>
        <end position="20"/>
    </location>
</feature>
<dbReference type="EMBL" id="JACHXD010000004">
    <property type="protein sequence ID" value="MBB3118701.1"/>
    <property type="molecule type" value="Genomic_DNA"/>
</dbReference>
<keyword evidence="1" id="KW-0732">Signal</keyword>
<evidence type="ECO:0000313" key="3">
    <source>
        <dbReference type="Proteomes" id="UP000541535"/>
    </source>
</evidence>
<organism evidence="2 3">
    <name type="scientific">Pseudoduganella violacea</name>
    <dbReference type="NCBI Taxonomy" id="1715466"/>
    <lineage>
        <taxon>Bacteria</taxon>
        <taxon>Pseudomonadati</taxon>
        <taxon>Pseudomonadota</taxon>
        <taxon>Betaproteobacteria</taxon>
        <taxon>Burkholderiales</taxon>
        <taxon>Oxalobacteraceae</taxon>
        <taxon>Telluria group</taxon>
        <taxon>Pseudoduganella</taxon>
    </lineage>
</organism>